<comment type="similarity">
    <text evidence="14">Belongs to the DHBP synthase family.</text>
</comment>
<evidence type="ECO:0000256" key="2">
    <source>
        <dbReference type="ARBA" id="ARBA00001936"/>
    </source>
</evidence>
<dbReference type="GO" id="GO:0000287">
    <property type="term" value="F:magnesium ion binding"/>
    <property type="evidence" value="ECO:0007669"/>
    <property type="project" value="UniProtKB-UniRule"/>
</dbReference>
<dbReference type="GO" id="GO:0003935">
    <property type="term" value="F:GTP cyclohydrolase II activity"/>
    <property type="evidence" value="ECO:0007669"/>
    <property type="project" value="TreeGrafter"/>
</dbReference>
<dbReference type="UniPathway" id="UPA00275">
    <property type="reaction ID" value="UER00399"/>
</dbReference>
<evidence type="ECO:0000256" key="6">
    <source>
        <dbReference type="ARBA" id="ARBA00008976"/>
    </source>
</evidence>
<evidence type="ECO:0000256" key="3">
    <source>
        <dbReference type="ARBA" id="ARBA00002284"/>
    </source>
</evidence>
<dbReference type="AlphaFoldDB" id="A0A0F5K1U0"/>
<protein>
    <recommendedName>
        <fullName evidence="8 14">3,4-dihydroxy-2-butanone 4-phosphate synthase</fullName>
        <shortName evidence="14">DHBP synthase</shortName>
        <ecNumber evidence="7 14">4.1.99.12</ecNumber>
    </recommendedName>
</protein>
<evidence type="ECO:0000256" key="4">
    <source>
        <dbReference type="ARBA" id="ARBA00004904"/>
    </source>
</evidence>
<dbReference type="NCBIfam" id="NF010626">
    <property type="entry name" value="PRK14019.1"/>
    <property type="match status" value="1"/>
</dbReference>
<comment type="similarity">
    <text evidence="5">In the N-terminal section; belongs to the DHBP synthase family.</text>
</comment>
<feature type="binding site" evidence="14">
    <location>
        <position position="28"/>
    </location>
    <ligand>
        <name>Mg(2+)</name>
        <dbReference type="ChEBI" id="CHEBI:18420"/>
        <label>2</label>
    </ligand>
</feature>
<feature type="site" description="Essential for catalytic activity" evidence="14">
    <location>
        <position position="126"/>
    </location>
</feature>
<dbReference type="GO" id="GO:0008686">
    <property type="term" value="F:3,4-dihydroxy-2-butanone-4-phosphate synthase activity"/>
    <property type="evidence" value="ECO:0007669"/>
    <property type="project" value="UniProtKB-UniRule"/>
</dbReference>
<name>A0A0F5K1U0_9BURK</name>
<keyword evidence="13 14" id="KW-0456">Lyase</keyword>
<dbReference type="OrthoDB" id="9793111at2"/>
<comment type="cofactor">
    <cofactor evidence="2">
        <name>Mn(2+)</name>
        <dbReference type="ChEBI" id="CHEBI:29035"/>
    </cofactor>
</comment>
<proteinExistence type="inferred from homology"/>
<dbReference type="PANTHER" id="PTHR21327:SF34">
    <property type="entry name" value="3,4-DIHYDROXY-2-BUTANONE 4-PHOSPHATE SYNTHASE"/>
    <property type="match status" value="1"/>
</dbReference>
<comment type="pathway">
    <text evidence="4 14">Cofactor biosynthesis; riboflavin biosynthesis; 2-hydroxy-3-oxobutyl phosphate from D-ribulose 5-phosphate: step 1/1.</text>
</comment>
<comment type="cofactor">
    <cofactor evidence="14">
        <name>Mg(2+)</name>
        <dbReference type="ChEBI" id="CHEBI:18420"/>
    </cofactor>
    <cofactor evidence="14">
        <name>Mn(2+)</name>
        <dbReference type="ChEBI" id="CHEBI:29035"/>
    </cofactor>
    <text evidence="14">Binds 2 divalent metal cations per subunit. Magnesium or manganese.</text>
</comment>
<evidence type="ECO:0000256" key="10">
    <source>
        <dbReference type="ARBA" id="ARBA00022723"/>
    </source>
</evidence>
<dbReference type="PIRSF" id="PIRSF001259">
    <property type="entry name" value="RibA"/>
    <property type="match status" value="1"/>
</dbReference>
<keyword evidence="10 14" id="KW-0479">Metal-binding</keyword>
<dbReference type="Gene3D" id="3.90.870.10">
    <property type="entry name" value="DHBP synthase"/>
    <property type="match status" value="1"/>
</dbReference>
<dbReference type="STRING" id="28092.WM40_09380"/>
<reference evidence="16 17" key="1">
    <citation type="submission" date="2015-03" db="EMBL/GenBank/DDBJ databases">
        <title>Draft Genome Sequence of Burkholderia andropogonis type strain ICMP2807, isolated from Sorghum bicolor.</title>
        <authorList>
            <person name="Lopes-Santos L."/>
            <person name="Castro D.B."/>
            <person name="Ottoboni L.M."/>
            <person name="Park D."/>
            <person name="Weirc B.S."/>
            <person name="Destefano S.A."/>
        </authorList>
    </citation>
    <scope>NUCLEOTIDE SEQUENCE [LARGE SCALE GENOMIC DNA]</scope>
    <source>
        <strain evidence="16 17">ICMP2807</strain>
    </source>
</reference>
<dbReference type="PANTHER" id="PTHR21327">
    <property type="entry name" value="GTP CYCLOHYDROLASE II-RELATED"/>
    <property type="match status" value="1"/>
</dbReference>
<dbReference type="EC" id="4.1.99.12" evidence="7 14"/>
<dbReference type="GO" id="GO:0030145">
    <property type="term" value="F:manganese ion binding"/>
    <property type="evidence" value="ECO:0007669"/>
    <property type="project" value="UniProtKB-UniRule"/>
</dbReference>
<accession>A0A0F5K1U0</accession>
<evidence type="ECO:0000256" key="11">
    <source>
        <dbReference type="ARBA" id="ARBA00022842"/>
    </source>
</evidence>
<evidence type="ECO:0000256" key="7">
    <source>
        <dbReference type="ARBA" id="ARBA00012153"/>
    </source>
</evidence>
<comment type="catalytic activity">
    <reaction evidence="1 14">
        <text>D-ribulose 5-phosphate = (2S)-2-hydroxy-3-oxobutyl phosphate + formate + H(+)</text>
        <dbReference type="Rhea" id="RHEA:18457"/>
        <dbReference type="ChEBI" id="CHEBI:15378"/>
        <dbReference type="ChEBI" id="CHEBI:15740"/>
        <dbReference type="ChEBI" id="CHEBI:58121"/>
        <dbReference type="ChEBI" id="CHEBI:58830"/>
        <dbReference type="EC" id="4.1.99.12"/>
    </reaction>
</comment>
<evidence type="ECO:0000256" key="5">
    <source>
        <dbReference type="ARBA" id="ARBA00005520"/>
    </source>
</evidence>
<evidence type="ECO:0000256" key="8">
    <source>
        <dbReference type="ARBA" id="ARBA00018836"/>
    </source>
</evidence>
<comment type="function">
    <text evidence="3 14">Catalyzes the conversion of D-ribulose 5-phosphate to formate and 3,4-dihydroxy-2-butanone 4-phosphate.</text>
</comment>
<dbReference type="SUPFAM" id="SSF142695">
    <property type="entry name" value="RibA-like"/>
    <property type="match status" value="1"/>
</dbReference>
<evidence type="ECO:0000256" key="12">
    <source>
        <dbReference type="ARBA" id="ARBA00023211"/>
    </source>
</evidence>
<gene>
    <name evidence="14" type="primary">ribB</name>
    <name evidence="16" type="ORF">WM40_09380</name>
</gene>
<organism evidence="16 17">
    <name type="scientific">Robbsia andropogonis</name>
    <dbReference type="NCBI Taxonomy" id="28092"/>
    <lineage>
        <taxon>Bacteria</taxon>
        <taxon>Pseudomonadati</taxon>
        <taxon>Pseudomonadota</taxon>
        <taxon>Betaproteobacteria</taxon>
        <taxon>Burkholderiales</taxon>
        <taxon>Burkholderiaceae</taxon>
        <taxon>Robbsia</taxon>
    </lineage>
</organism>
<dbReference type="InterPro" id="IPR000422">
    <property type="entry name" value="DHBP_synthase_RibB"/>
</dbReference>
<dbReference type="Proteomes" id="UP000033618">
    <property type="component" value="Unassembled WGS sequence"/>
</dbReference>
<dbReference type="InterPro" id="IPR017945">
    <property type="entry name" value="DHBP_synth_RibB-like_a/b_dom"/>
</dbReference>
<dbReference type="GO" id="GO:0005829">
    <property type="term" value="C:cytosol"/>
    <property type="evidence" value="ECO:0007669"/>
    <property type="project" value="TreeGrafter"/>
</dbReference>
<comment type="subunit">
    <text evidence="14">Homodimer.</text>
</comment>
<dbReference type="NCBIfam" id="TIGR00506">
    <property type="entry name" value="ribB"/>
    <property type="match status" value="1"/>
</dbReference>
<feature type="site" description="Essential for catalytic activity" evidence="14">
    <location>
        <position position="164"/>
    </location>
</feature>
<evidence type="ECO:0000259" key="15">
    <source>
        <dbReference type="Pfam" id="PF00925"/>
    </source>
</evidence>
<dbReference type="FunFam" id="3.90.870.10:FF:000001">
    <property type="entry name" value="Riboflavin biosynthesis protein RibBA"/>
    <property type="match status" value="1"/>
</dbReference>
<dbReference type="InterPro" id="IPR032677">
    <property type="entry name" value="GTP_cyclohydro_II"/>
</dbReference>
<dbReference type="GO" id="GO:0009231">
    <property type="term" value="P:riboflavin biosynthetic process"/>
    <property type="evidence" value="ECO:0007669"/>
    <property type="project" value="UniProtKB-UniRule"/>
</dbReference>
<keyword evidence="12 14" id="KW-0464">Manganese</keyword>
<dbReference type="SUPFAM" id="SSF55821">
    <property type="entry name" value="YrdC/RibB"/>
    <property type="match status" value="1"/>
</dbReference>
<evidence type="ECO:0000256" key="1">
    <source>
        <dbReference type="ARBA" id="ARBA00000141"/>
    </source>
</evidence>
<dbReference type="Pfam" id="PF00926">
    <property type="entry name" value="DHBP_synthase"/>
    <property type="match status" value="1"/>
</dbReference>
<evidence type="ECO:0000256" key="9">
    <source>
        <dbReference type="ARBA" id="ARBA00022619"/>
    </source>
</evidence>
<keyword evidence="17" id="KW-1185">Reference proteome</keyword>
<keyword evidence="9 14" id="KW-0686">Riboflavin biosynthesis</keyword>
<feature type="binding site" evidence="14">
    <location>
        <begin position="140"/>
        <end position="144"/>
    </location>
    <ligand>
        <name>D-ribulose 5-phosphate</name>
        <dbReference type="ChEBI" id="CHEBI:58121"/>
    </ligand>
</feature>
<sequence length="399" mass="42907">MKLATTSEIVAELSAGRMVILVDEEDRENEGDIVLAADFVTPEAINFMATHARGLICLTLTAHRCRQLELPLMTARNGTQYGTAFTMSIEAAEGVTTGISAPDRARTIRAAVAPHARASDIVQPGHVFPVMAQDGGVLVRAGHTEAGCDLTAMAGLTPASVICEIIKEDGTMARLPDLMLFAETHGLKIGTIADLIQHRLRHESVIERVSHREMHTPYGTFDATLYRDTPTGAPHLALTRGTPSTDTETLVRVHEPLSALDLLETQASVHSWTIEAALREIARHHEATGGAGTVVMLNCDGTRERFFEAFTALEDTEAAARRARRPMDFKTYGVGAQILRDLGIGRMQVLSKPRKLGSMSGFHLEVTGFIAKPGAALTLPEQACALDNAAPGATDGRYA</sequence>
<feature type="binding site" evidence="14">
    <location>
        <position position="28"/>
    </location>
    <ligand>
        <name>Mg(2+)</name>
        <dbReference type="ChEBI" id="CHEBI:18420"/>
        <label>1</label>
    </ligand>
</feature>
<dbReference type="Gene3D" id="3.40.50.10990">
    <property type="entry name" value="GTP cyclohydrolase II"/>
    <property type="match status" value="1"/>
</dbReference>
<dbReference type="PATRIC" id="fig|28092.6.peg.2206"/>
<evidence type="ECO:0000313" key="16">
    <source>
        <dbReference type="EMBL" id="KKB63859.1"/>
    </source>
</evidence>
<evidence type="ECO:0000256" key="13">
    <source>
        <dbReference type="ARBA" id="ARBA00023239"/>
    </source>
</evidence>
<feature type="domain" description="GTP cyclohydrolase II" evidence="15">
    <location>
        <begin position="208"/>
        <end position="370"/>
    </location>
</feature>
<feature type="binding site" evidence="14">
    <location>
        <begin position="27"/>
        <end position="28"/>
    </location>
    <ligand>
        <name>D-ribulose 5-phosphate</name>
        <dbReference type="ChEBI" id="CHEBI:58121"/>
    </ligand>
</feature>
<evidence type="ECO:0000256" key="14">
    <source>
        <dbReference type="HAMAP-Rule" id="MF_00180"/>
    </source>
</evidence>
<comment type="caution">
    <text evidence="16">The sequence shown here is derived from an EMBL/GenBank/DDBJ whole genome shotgun (WGS) entry which is preliminary data.</text>
</comment>
<comment type="similarity">
    <text evidence="6">In the C-terminal section; belongs to the GTP cyclohydrolase II family.</text>
</comment>
<feature type="binding site" evidence="14">
    <location>
        <position position="32"/>
    </location>
    <ligand>
        <name>D-ribulose 5-phosphate</name>
        <dbReference type="ChEBI" id="CHEBI:58121"/>
    </ligand>
</feature>
<dbReference type="HAMAP" id="MF_00180">
    <property type="entry name" value="RibB"/>
    <property type="match status" value="1"/>
</dbReference>
<evidence type="ECO:0000313" key="17">
    <source>
        <dbReference type="Proteomes" id="UP000033618"/>
    </source>
</evidence>
<dbReference type="Pfam" id="PF00925">
    <property type="entry name" value="GTP_cyclohydro2"/>
    <property type="match status" value="1"/>
</dbReference>
<dbReference type="InterPro" id="IPR036144">
    <property type="entry name" value="RibA-like_sf"/>
</dbReference>
<keyword evidence="11 14" id="KW-0460">Magnesium</keyword>
<dbReference type="RefSeq" id="WP_046152733.1">
    <property type="nucleotide sequence ID" value="NZ_CADFGU010000001.1"/>
</dbReference>
<feature type="binding site" evidence="14">
    <location>
        <position position="143"/>
    </location>
    <ligand>
        <name>Mg(2+)</name>
        <dbReference type="ChEBI" id="CHEBI:18420"/>
        <label>2</label>
    </ligand>
</feature>
<dbReference type="EMBL" id="LAQU01000007">
    <property type="protein sequence ID" value="KKB63859.1"/>
    <property type="molecule type" value="Genomic_DNA"/>
</dbReference>